<sequence length="272" mass="29648">MCSWDSLTITEQTLMRWAMAQNPLAGTIQAIGMALRWAGAEDAPPPRSYSETEQRELVPRLGAVVLGLTERGLVSVRETEGCVPAPSAPAVTGEQLCAVLADPVNWVWKPDSPCRFYLAAPDVVRERWGNDAYPTADVSGLPTWDELSTAQREVLVCAAEASGMLTGPFGIWEDPPSDLSGTERLDWVDRQLAPLVPFVRAGWIEVQHHPDTDSDAFTVIPLGGLCSALADPIVRYEGDDWGVGIGCTFTYAGLAIWRSGWSRAWSSRLNVH</sequence>
<name>A0A6I6MT93_9ACTN</name>
<dbReference type="KEGG" id="sbro:GQF42_01640"/>
<reference evidence="1 2" key="1">
    <citation type="submission" date="2019-12" db="EMBL/GenBank/DDBJ databases">
        <title>Streptomyces sp. strain T44 isolated from rhizosphere soil of Broussonetia papyrifera.</title>
        <authorList>
            <person name="Mo P."/>
        </authorList>
    </citation>
    <scope>NUCLEOTIDE SEQUENCE [LARGE SCALE GENOMIC DNA]</scope>
    <source>
        <strain evidence="1 2">T44</strain>
    </source>
</reference>
<protein>
    <submittedName>
        <fullName evidence="1">Uncharacterized protein</fullName>
    </submittedName>
</protein>
<evidence type="ECO:0000313" key="2">
    <source>
        <dbReference type="Proteomes" id="UP000436138"/>
    </source>
</evidence>
<dbReference type="AlphaFoldDB" id="A0A6I6MT93"/>
<dbReference type="RefSeq" id="WP_158916991.1">
    <property type="nucleotide sequence ID" value="NZ_CP047020.1"/>
</dbReference>
<evidence type="ECO:0000313" key="1">
    <source>
        <dbReference type="EMBL" id="QHA02204.1"/>
    </source>
</evidence>
<dbReference type="EMBL" id="CP047020">
    <property type="protein sequence ID" value="QHA02204.1"/>
    <property type="molecule type" value="Genomic_DNA"/>
</dbReference>
<dbReference type="Proteomes" id="UP000436138">
    <property type="component" value="Chromosome"/>
</dbReference>
<keyword evidence="2" id="KW-1185">Reference proteome</keyword>
<accession>A0A6I6MT93</accession>
<proteinExistence type="predicted"/>
<gene>
    <name evidence="1" type="ORF">GQF42_01640</name>
</gene>
<organism evidence="1 2">
    <name type="scientific">Streptomyces broussonetiae</name>
    <dbReference type="NCBI Taxonomy" id="2686304"/>
    <lineage>
        <taxon>Bacteria</taxon>
        <taxon>Bacillati</taxon>
        <taxon>Actinomycetota</taxon>
        <taxon>Actinomycetes</taxon>
        <taxon>Kitasatosporales</taxon>
        <taxon>Streptomycetaceae</taxon>
        <taxon>Streptomyces</taxon>
    </lineage>
</organism>